<gene>
    <name evidence="2" type="ORF">HWN36_10990</name>
</gene>
<name>A0A7K4HRA9_9EURY</name>
<accession>A0A7K4HRA9</accession>
<dbReference type="OrthoDB" id="108590at2157"/>
<dbReference type="AlphaFoldDB" id="A0A7K4HRA9"/>
<sequence length="273" mass="30144">MMRSDEIMRTEQTPVVLVHGWKSHPGIWNLLTPQLERASIPCWNFDHTSMGDTPPAAIALALQEFIRTMRDENAYSGPIDVVCHSVGTCIARYLLEVLDGRKREEQVRHLIGIGPPNNGSALAELFNDPVYGPQILDQLAGVFVPRRYDPADDVIAQEVRPGSRTMAALRSAGVRQDVAYRFILSANLTATPDLFPCFDGKTWERSVDGGWQMTYAGDGIVPHTDSYLPGAGIEILPAEPAALRCNPDHYGHIRLPRNAEVVDRVMAHLLGSP</sequence>
<dbReference type="InterPro" id="IPR055803">
    <property type="entry name" value="DUF7379"/>
</dbReference>
<feature type="domain" description="DUF7379" evidence="1">
    <location>
        <begin position="44"/>
        <end position="124"/>
    </location>
</feature>
<dbReference type="Pfam" id="PF24096">
    <property type="entry name" value="DUF7379"/>
    <property type="match status" value="1"/>
</dbReference>
<organism evidence="2 3">
    <name type="scientific">Methanofollis tationis</name>
    <dbReference type="NCBI Taxonomy" id="81417"/>
    <lineage>
        <taxon>Archaea</taxon>
        <taxon>Methanobacteriati</taxon>
        <taxon>Methanobacteriota</taxon>
        <taxon>Stenosarchaea group</taxon>
        <taxon>Methanomicrobia</taxon>
        <taxon>Methanomicrobiales</taxon>
        <taxon>Methanomicrobiaceae</taxon>
        <taxon>Methanofollis</taxon>
    </lineage>
</organism>
<evidence type="ECO:0000259" key="1">
    <source>
        <dbReference type="Pfam" id="PF24096"/>
    </source>
</evidence>
<dbReference type="GO" id="GO:0016787">
    <property type="term" value="F:hydrolase activity"/>
    <property type="evidence" value="ECO:0007669"/>
    <property type="project" value="UniProtKB-KW"/>
</dbReference>
<dbReference type="PANTHER" id="PTHR37946:SF1">
    <property type="entry name" value="SLL1969 PROTEIN"/>
    <property type="match status" value="1"/>
</dbReference>
<protein>
    <submittedName>
        <fullName evidence="2">Alpha/beta fold hydrolase</fullName>
    </submittedName>
</protein>
<dbReference type="EMBL" id="JABXWR010000001">
    <property type="protein sequence ID" value="NVO67815.1"/>
    <property type="molecule type" value="Genomic_DNA"/>
</dbReference>
<keyword evidence="2" id="KW-0378">Hydrolase</keyword>
<dbReference type="SUPFAM" id="SSF53474">
    <property type="entry name" value="alpha/beta-Hydrolases"/>
    <property type="match status" value="1"/>
</dbReference>
<dbReference type="PANTHER" id="PTHR37946">
    <property type="entry name" value="SLL1969 PROTEIN"/>
    <property type="match status" value="1"/>
</dbReference>
<evidence type="ECO:0000313" key="2">
    <source>
        <dbReference type="EMBL" id="NVO67815.1"/>
    </source>
</evidence>
<dbReference type="Proteomes" id="UP000570823">
    <property type="component" value="Unassembled WGS sequence"/>
</dbReference>
<dbReference type="Gene3D" id="3.40.50.1820">
    <property type="entry name" value="alpha/beta hydrolase"/>
    <property type="match status" value="1"/>
</dbReference>
<reference evidence="2 3" key="1">
    <citation type="submission" date="2020-06" db="EMBL/GenBank/DDBJ databases">
        <title>Methanofollis fontis sp. nov., a methanogen isolated from marine sediments near a cold seep at Four-Way Closure Ridge offshore southwestern Taiwan.</title>
        <authorList>
            <person name="Chen S.-C."/>
            <person name="Teng N.-H."/>
            <person name="Lin Y.-S."/>
            <person name="Lai M.-C."/>
            <person name="Chen H.-H."/>
            <person name="Wang C.-C."/>
        </authorList>
    </citation>
    <scope>NUCLEOTIDE SEQUENCE [LARGE SCALE GENOMIC DNA]</scope>
    <source>
        <strain evidence="2 3">DSM 2702</strain>
    </source>
</reference>
<proteinExistence type="predicted"/>
<comment type="caution">
    <text evidence="2">The sequence shown here is derived from an EMBL/GenBank/DDBJ whole genome shotgun (WGS) entry which is preliminary data.</text>
</comment>
<dbReference type="InterPro" id="IPR029058">
    <property type="entry name" value="AB_hydrolase_fold"/>
</dbReference>
<evidence type="ECO:0000313" key="3">
    <source>
        <dbReference type="Proteomes" id="UP000570823"/>
    </source>
</evidence>
<keyword evidence="3" id="KW-1185">Reference proteome</keyword>